<dbReference type="InterPro" id="IPR002481">
    <property type="entry name" value="FUR"/>
</dbReference>
<evidence type="ECO:0000256" key="6">
    <source>
        <dbReference type="ARBA" id="ARBA00023163"/>
    </source>
</evidence>
<evidence type="ECO:0000256" key="2">
    <source>
        <dbReference type="ARBA" id="ARBA00022491"/>
    </source>
</evidence>
<keyword evidence="4" id="KW-0805">Transcription regulation</keyword>
<accession>A0ABU4HKP2</accession>
<protein>
    <submittedName>
        <fullName evidence="7">Transcriptional repressor</fullName>
    </submittedName>
</protein>
<organism evidence="7 8">
    <name type="scientific">Conexibacter stalactiti</name>
    <dbReference type="NCBI Taxonomy" id="1940611"/>
    <lineage>
        <taxon>Bacteria</taxon>
        <taxon>Bacillati</taxon>
        <taxon>Actinomycetota</taxon>
        <taxon>Thermoleophilia</taxon>
        <taxon>Solirubrobacterales</taxon>
        <taxon>Conexibacteraceae</taxon>
        <taxon>Conexibacter</taxon>
    </lineage>
</organism>
<dbReference type="Gene3D" id="1.10.10.10">
    <property type="entry name" value="Winged helix-like DNA-binding domain superfamily/Winged helix DNA-binding domain"/>
    <property type="match status" value="1"/>
</dbReference>
<dbReference type="InterPro" id="IPR036390">
    <property type="entry name" value="WH_DNA-bd_sf"/>
</dbReference>
<reference evidence="7 8" key="2">
    <citation type="submission" date="2023-10" db="EMBL/GenBank/DDBJ databases">
        <authorList>
            <person name="Han X.F."/>
        </authorList>
    </citation>
    <scope>NUCLEOTIDE SEQUENCE [LARGE SCALE GENOMIC DNA]</scope>
    <source>
        <strain evidence="7 8">KCTC 39840</strain>
    </source>
</reference>
<evidence type="ECO:0000256" key="5">
    <source>
        <dbReference type="ARBA" id="ARBA00023125"/>
    </source>
</evidence>
<keyword evidence="5" id="KW-0238">DNA-binding</keyword>
<comment type="caution">
    <text evidence="7">The sequence shown here is derived from an EMBL/GenBank/DDBJ whole genome shotgun (WGS) entry which is preliminary data.</text>
</comment>
<dbReference type="Pfam" id="PF01475">
    <property type="entry name" value="FUR"/>
    <property type="match status" value="1"/>
</dbReference>
<keyword evidence="8" id="KW-1185">Reference proteome</keyword>
<dbReference type="Gene3D" id="3.30.1490.190">
    <property type="match status" value="1"/>
</dbReference>
<dbReference type="PANTHER" id="PTHR33202">
    <property type="entry name" value="ZINC UPTAKE REGULATION PROTEIN"/>
    <property type="match status" value="1"/>
</dbReference>
<evidence type="ECO:0000256" key="3">
    <source>
        <dbReference type="ARBA" id="ARBA00022833"/>
    </source>
</evidence>
<dbReference type="InterPro" id="IPR043135">
    <property type="entry name" value="Fur_C"/>
</dbReference>
<reference evidence="8" key="1">
    <citation type="submission" date="2023-07" db="EMBL/GenBank/DDBJ databases">
        <title>Conexibacter stalactiti sp. nov., isolated from stalactites in a lava cave and emended description of the genus Conexibacter.</title>
        <authorList>
            <person name="Lee S.D."/>
        </authorList>
    </citation>
    <scope>NUCLEOTIDE SEQUENCE [LARGE SCALE GENOMIC DNA]</scope>
    <source>
        <strain evidence="8">KCTC 39840</strain>
    </source>
</reference>
<dbReference type="EMBL" id="JAWSTH010000009">
    <property type="protein sequence ID" value="MDW5593874.1"/>
    <property type="molecule type" value="Genomic_DNA"/>
</dbReference>
<keyword evidence="2" id="KW-0678">Repressor</keyword>
<dbReference type="Proteomes" id="UP001284601">
    <property type="component" value="Unassembled WGS sequence"/>
</dbReference>
<comment type="similarity">
    <text evidence="1">Belongs to the Fur family.</text>
</comment>
<evidence type="ECO:0000313" key="8">
    <source>
        <dbReference type="Proteomes" id="UP001284601"/>
    </source>
</evidence>
<evidence type="ECO:0000256" key="4">
    <source>
        <dbReference type="ARBA" id="ARBA00023015"/>
    </source>
</evidence>
<keyword evidence="6" id="KW-0804">Transcription</keyword>
<keyword evidence="3" id="KW-0862">Zinc</keyword>
<dbReference type="SUPFAM" id="SSF46785">
    <property type="entry name" value="Winged helix' DNA-binding domain"/>
    <property type="match status" value="1"/>
</dbReference>
<sequence>MTTAPRREPLAFGDADEVVVALRAAGHRVSRAARTVLAALFAAERPVAAEQIADGLGGDLPALELTSVYRNLERLEQLGVVSHVHVGHSPGLYSLVRDGDPEYIVCDGCGAVVTADHAALEPVRAAVREAFGYEASFTHFPMHGRCAACARRGG</sequence>
<proteinExistence type="inferred from homology"/>
<evidence type="ECO:0000313" key="7">
    <source>
        <dbReference type="EMBL" id="MDW5593874.1"/>
    </source>
</evidence>
<dbReference type="PANTHER" id="PTHR33202:SF7">
    <property type="entry name" value="FERRIC UPTAKE REGULATION PROTEIN"/>
    <property type="match status" value="1"/>
</dbReference>
<evidence type="ECO:0000256" key="1">
    <source>
        <dbReference type="ARBA" id="ARBA00007957"/>
    </source>
</evidence>
<name>A0ABU4HKP2_9ACTN</name>
<dbReference type="InterPro" id="IPR036388">
    <property type="entry name" value="WH-like_DNA-bd_sf"/>
</dbReference>
<gene>
    <name evidence="7" type="ORF">R7226_05985</name>
</gene>
<dbReference type="RefSeq" id="WP_318596133.1">
    <property type="nucleotide sequence ID" value="NZ_JAWSTH010000009.1"/>
</dbReference>